<dbReference type="PANTHER" id="PTHR43798">
    <property type="entry name" value="MONOACYLGLYCEROL LIPASE"/>
    <property type="match status" value="1"/>
</dbReference>
<evidence type="ECO:0000259" key="1">
    <source>
        <dbReference type="Pfam" id="PF00561"/>
    </source>
</evidence>
<dbReference type="OrthoDB" id="9890at2157"/>
<sequence>MDYTETKPAQGAFEGQQLHEMRLSDGPIQYYDVGSGEPILFVHGAFVNGGLWRNVCKPLSRDFRCLVPTLPLGGHQIAMDPDADLTPKGLVGLLTEFLDELGVDRVTLVGNDTGGALCQVFLAEHPDRVERLVLTNCDAFDNFPPLAARPFTLAARIPGLVELFAFALRSDRIRRLAFKILAKHPIHPQTLSTYVESLSNNTDVQRDLRKVLLGVSSRYTTEAAKTFSAFDGPVLIVWAPEDPVFPLEDAEKLVESFPNAQLRQVQNSYAFIAEDQPERLTKLLSEFLEAPLPTSS</sequence>
<name>A0A0W1R6B5_9EURY</name>
<dbReference type="SUPFAM" id="SSF53474">
    <property type="entry name" value="alpha/beta-Hydrolases"/>
    <property type="match status" value="1"/>
</dbReference>
<evidence type="ECO:0000313" key="2">
    <source>
        <dbReference type="EMBL" id="KTG08995.1"/>
    </source>
</evidence>
<dbReference type="Proteomes" id="UP000054387">
    <property type="component" value="Unassembled WGS sequence"/>
</dbReference>
<dbReference type="InterPro" id="IPR029058">
    <property type="entry name" value="AB_hydrolase_fold"/>
</dbReference>
<feature type="domain" description="AB hydrolase-1" evidence="1">
    <location>
        <begin position="38"/>
        <end position="275"/>
    </location>
</feature>
<dbReference type="EMBL" id="LOPU01000029">
    <property type="protein sequence ID" value="KTG08995.1"/>
    <property type="molecule type" value="Genomic_DNA"/>
</dbReference>
<dbReference type="InterPro" id="IPR000073">
    <property type="entry name" value="AB_hydrolase_1"/>
</dbReference>
<accession>A0A0W1R6B5</accession>
<evidence type="ECO:0000313" key="3">
    <source>
        <dbReference type="Proteomes" id="UP000054387"/>
    </source>
</evidence>
<gene>
    <name evidence="2" type="ORF">AUR64_14410</name>
</gene>
<dbReference type="Pfam" id="PF00561">
    <property type="entry name" value="Abhydrolase_1"/>
    <property type="match status" value="1"/>
</dbReference>
<dbReference type="Gene3D" id="3.40.50.1820">
    <property type="entry name" value="alpha/beta hydrolase"/>
    <property type="match status" value="1"/>
</dbReference>
<reference evidence="2 3" key="1">
    <citation type="submission" date="2015-12" db="EMBL/GenBank/DDBJ databases">
        <title>Haloprofundus marisrubri gen. nov., sp. nov., an extremely halophilic archaeon isolated from the Discovery deep brine-seawater interface in the Red Sea.</title>
        <authorList>
            <person name="Zhang G."/>
            <person name="Stingl U."/>
            <person name="Rashid M."/>
        </authorList>
    </citation>
    <scope>NUCLEOTIDE SEQUENCE [LARGE SCALE GENOMIC DNA]</scope>
    <source>
        <strain evidence="2 3">SB9</strain>
    </source>
</reference>
<keyword evidence="3" id="KW-1185">Reference proteome</keyword>
<dbReference type="PRINTS" id="PR00111">
    <property type="entry name" value="ABHYDROLASE"/>
</dbReference>
<proteinExistence type="predicted"/>
<protein>
    <recommendedName>
        <fullName evidence="1">AB hydrolase-1 domain-containing protein</fullName>
    </recommendedName>
</protein>
<dbReference type="InterPro" id="IPR050266">
    <property type="entry name" value="AB_hydrolase_sf"/>
</dbReference>
<dbReference type="AlphaFoldDB" id="A0A0W1R6B5"/>
<organism evidence="2 3">
    <name type="scientific">Haloprofundus marisrubri</name>
    <dbReference type="NCBI Taxonomy" id="1514971"/>
    <lineage>
        <taxon>Archaea</taxon>
        <taxon>Methanobacteriati</taxon>
        <taxon>Methanobacteriota</taxon>
        <taxon>Stenosarchaea group</taxon>
        <taxon>Halobacteria</taxon>
        <taxon>Halobacteriales</taxon>
        <taxon>Haloferacaceae</taxon>
        <taxon>Haloprofundus</taxon>
    </lineage>
</organism>
<comment type="caution">
    <text evidence="2">The sequence shown here is derived from an EMBL/GenBank/DDBJ whole genome shotgun (WGS) entry which is preliminary data.</text>
</comment>
<dbReference type="STRING" id="1514971.AUR64_14410"/>